<accession>A0ABC9AYP3</accession>
<dbReference type="EMBL" id="OZ075133">
    <property type="protein sequence ID" value="CAL4988303.1"/>
    <property type="molecule type" value="Genomic_DNA"/>
</dbReference>
<evidence type="ECO:0000259" key="1">
    <source>
        <dbReference type="Pfam" id="PF03732"/>
    </source>
</evidence>
<evidence type="ECO:0000313" key="2">
    <source>
        <dbReference type="EMBL" id="CAL4988303.1"/>
    </source>
</evidence>
<dbReference type="Gene3D" id="2.40.70.10">
    <property type="entry name" value="Acid Proteases"/>
    <property type="match status" value="1"/>
</dbReference>
<dbReference type="Proteomes" id="UP001497457">
    <property type="component" value="Chromosome 23rd"/>
</dbReference>
<proteinExistence type="predicted"/>
<evidence type="ECO:0000313" key="3">
    <source>
        <dbReference type="Proteomes" id="UP001497457"/>
    </source>
</evidence>
<gene>
    <name evidence="2" type="ORF">URODEC1_LOCUS59183</name>
</gene>
<dbReference type="PANTHER" id="PTHR33067:SF32">
    <property type="entry name" value="ASPARTIC PEPTIDASE DDI1-TYPE DOMAIN-CONTAINING PROTEIN"/>
    <property type="match status" value="1"/>
</dbReference>
<protein>
    <recommendedName>
        <fullName evidence="1">Retrotransposon gag domain-containing protein</fullName>
    </recommendedName>
</protein>
<organism evidence="2 3">
    <name type="scientific">Urochloa decumbens</name>
    <dbReference type="NCBI Taxonomy" id="240449"/>
    <lineage>
        <taxon>Eukaryota</taxon>
        <taxon>Viridiplantae</taxon>
        <taxon>Streptophyta</taxon>
        <taxon>Embryophyta</taxon>
        <taxon>Tracheophyta</taxon>
        <taxon>Spermatophyta</taxon>
        <taxon>Magnoliopsida</taxon>
        <taxon>Liliopsida</taxon>
        <taxon>Poales</taxon>
        <taxon>Poaceae</taxon>
        <taxon>PACMAD clade</taxon>
        <taxon>Panicoideae</taxon>
        <taxon>Panicodae</taxon>
        <taxon>Paniceae</taxon>
        <taxon>Melinidinae</taxon>
        <taxon>Urochloa</taxon>
    </lineage>
</organism>
<keyword evidence="3" id="KW-1185">Reference proteome</keyword>
<feature type="domain" description="Retrotransposon gag" evidence="1">
    <location>
        <begin position="42"/>
        <end position="133"/>
    </location>
</feature>
<dbReference type="Pfam" id="PF03732">
    <property type="entry name" value="Retrotrans_gag"/>
    <property type="match status" value="1"/>
</dbReference>
<dbReference type="InterPro" id="IPR005162">
    <property type="entry name" value="Retrotrans_gag_dom"/>
</dbReference>
<reference evidence="2 3" key="2">
    <citation type="submission" date="2024-10" db="EMBL/GenBank/DDBJ databases">
        <authorList>
            <person name="Ryan C."/>
        </authorList>
    </citation>
    <scope>NUCLEOTIDE SEQUENCE [LARGE SCALE GENOMIC DNA]</scope>
</reference>
<dbReference type="InterPro" id="IPR021109">
    <property type="entry name" value="Peptidase_aspartic_dom_sf"/>
</dbReference>
<reference evidence="3" key="1">
    <citation type="submission" date="2024-06" db="EMBL/GenBank/DDBJ databases">
        <authorList>
            <person name="Ryan C."/>
        </authorList>
    </citation>
    <scope>NUCLEOTIDE SEQUENCE [LARGE SCALE GENOMIC DNA]</scope>
</reference>
<dbReference type="CDD" id="cd00303">
    <property type="entry name" value="retropepsin_like"/>
    <property type="match status" value="1"/>
</dbReference>
<dbReference type="AlphaFoldDB" id="A0ABC9AYP3"/>
<dbReference type="PANTHER" id="PTHR33067">
    <property type="entry name" value="RNA-DIRECTED DNA POLYMERASE-RELATED"/>
    <property type="match status" value="1"/>
</dbReference>
<name>A0ABC9AYP3_9POAL</name>
<sequence length="417" mass="46724">MVQASPFCEKAIEDANAHLRNFLEVCNTINPNDTPINSICLQLFPFSLLGKAKEWFYTNKASFEGRWQICADAFLTKYFPMGKTNALRGKITGFQLLDGESVPEACERLQEYIAASPHHGVEDWLITQNFFHNLSHRSQELMDAAAGGAFLSLDVDAAKALIEKISSHQSWVGERQAPRTKGVHQIDSIDMLVAKMDLLLKKMESPGTQQKKACDAKLAAEVEEDKEPIPVLKEGNEAPKVSSNSRDPTFLPFQERRRRPVADEQFDKFVEVIKKVYINMPLLDALQVPTYAKYIKDILSNKRTLPTRETVQLSEECSSAILGPRLKKKKDHGCPAISCSIGGQDFDNTLCDLGASVSVMPKVVFDHLKHISLVSSPMRLQLADQSIRYTHGVTENVPVKIRDFFVPVDFIVLDMEA</sequence>